<keyword evidence="2" id="KW-1185">Reference proteome</keyword>
<sequence length="141" mass="16202">MDDSCWRIVSNGVLHEHGRITQKDNRVFESIHHVVAYQDDTSLKHLLSLSSESSSFFTLEDALNLFQVYLLIIDEFKPHHNPVLVFFQTNFLSDKSKNHLGLSSQVSEMVADKGVKMKNKKKGHSIKDTTVETPLYKTYHL</sequence>
<dbReference type="Proteomes" id="UP001055879">
    <property type="component" value="Linkage Group LG11"/>
</dbReference>
<dbReference type="EMBL" id="CM042057">
    <property type="protein sequence ID" value="KAI3692294.1"/>
    <property type="molecule type" value="Genomic_DNA"/>
</dbReference>
<organism evidence="1 2">
    <name type="scientific">Arctium lappa</name>
    <name type="common">Greater burdock</name>
    <name type="synonym">Lappa major</name>
    <dbReference type="NCBI Taxonomy" id="4217"/>
    <lineage>
        <taxon>Eukaryota</taxon>
        <taxon>Viridiplantae</taxon>
        <taxon>Streptophyta</taxon>
        <taxon>Embryophyta</taxon>
        <taxon>Tracheophyta</taxon>
        <taxon>Spermatophyta</taxon>
        <taxon>Magnoliopsida</taxon>
        <taxon>eudicotyledons</taxon>
        <taxon>Gunneridae</taxon>
        <taxon>Pentapetalae</taxon>
        <taxon>asterids</taxon>
        <taxon>campanulids</taxon>
        <taxon>Asterales</taxon>
        <taxon>Asteraceae</taxon>
        <taxon>Carduoideae</taxon>
        <taxon>Cardueae</taxon>
        <taxon>Arctiinae</taxon>
        <taxon>Arctium</taxon>
    </lineage>
</organism>
<evidence type="ECO:0000313" key="1">
    <source>
        <dbReference type="EMBL" id="KAI3692294.1"/>
    </source>
</evidence>
<gene>
    <name evidence="1" type="ORF">L6452_32108</name>
</gene>
<evidence type="ECO:0000313" key="2">
    <source>
        <dbReference type="Proteomes" id="UP001055879"/>
    </source>
</evidence>
<accession>A0ACB8Z2T2</accession>
<protein>
    <submittedName>
        <fullName evidence="1">Uncharacterized protein</fullName>
    </submittedName>
</protein>
<reference evidence="1 2" key="2">
    <citation type="journal article" date="2022" name="Mol. Ecol. Resour.">
        <title>The genomes of chicory, endive, great burdock and yacon provide insights into Asteraceae paleo-polyploidization history and plant inulin production.</title>
        <authorList>
            <person name="Fan W."/>
            <person name="Wang S."/>
            <person name="Wang H."/>
            <person name="Wang A."/>
            <person name="Jiang F."/>
            <person name="Liu H."/>
            <person name="Zhao H."/>
            <person name="Xu D."/>
            <person name="Zhang Y."/>
        </authorList>
    </citation>
    <scope>NUCLEOTIDE SEQUENCE [LARGE SCALE GENOMIC DNA]</scope>
    <source>
        <strain evidence="2">cv. Niubang</strain>
    </source>
</reference>
<proteinExistence type="predicted"/>
<name>A0ACB8Z2T2_ARCLA</name>
<reference evidence="2" key="1">
    <citation type="journal article" date="2022" name="Mol. Ecol. Resour.">
        <title>The genomes of chicory, endive, great burdock and yacon provide insights into Asteraceae palaeo-polyploidization history and plant inulin production.</title>
        <authorList>
            <person name="Fan W."/>
            <person name="Wang S."/>
            <person name="Wang H."/>
            <person name="Wang A."/>
            <person name="Jiang F."/>
            <person name="Liu H."/>
            <person name="Zhao H."/>
            <person name="Xu D."/>
            <person name="Zhang Y."/>
        </authorList>
    </citation>
    <scope>NUCLEOTIDE SEQUENCE [LARGE SCALE GENOMIC DNA]</scope>
    <source>
        <strain evidence="2">cv. Niubang</strain>
    </source>
</reference>
<comment type="caution">
    <text evidence="1">The sequence shown here is derived from an EMBL/GenBank/DDBJ whole genome shotgun (WGS) entry which is preliminary data.</text>
</comment>